<evidence type="ECO:0000256" key="1">
    <source>
        <dbReference type="SAM" id="MobiDB-lite"/>
    </source>
</evidence>
<dbReference type="SUPFAM" id="SSF53474">
    <property type="entry name" value="alpha/beta-Hydrolases"/>
    <property type="match status" value="1"/>
</dbReference>
<feature type="non-terminal residue" evidence="2">
    <location>
        <position position="1"/>
    </location>
</feature>
<protein>
    <submittedName>
        <fullName evidence="2">Lecithin:cholesterol acyltransferase-domain-containing protein</fullName>
    </submittedName>
</protein>
<organism evidence="2 3">
    <name type="scientific">Dunaliella salina</name>
    <name type="common">Green alga</name>
    <name type="synonym">Protococcus salinus</name>
    <dbReference type="NCBI Taxonomy" id="3046"/>
    <lineage>
        <taxon>Eukaryota</taxon>
        <taxon>Viridiplantae</taxon>
        <taxon>Chlorophyta</taxon>
        <taxon>core chlorophytes</taxon>
        <taxon>Chlorophyceae</taxon>
        <taxon>CS clade</taxon>
        <taxon>Chlamydomonadales</taxon>
        <taxon>Dunaliellaceae</taxon>
        <taxon>Dunaliella</taxon>
    </lineage>
</organism>
<proteinExistence type="predicted"/>
<evidence type="ECO:0000313" key="2">
    <source>
        <dbReference type="EMBL" id="KAF5843873.1"/>
    </source>
</evidence>
<sequence>ADRMSVLHVKLTSSLPSFSNRADRMSSLHMQLASSLPSFSNLNLTVALPSISMPVPDWLSANITVWEILAQLPGMGDTGADPSESESLLRPGKQLFNKGYRAKHPVIIIPGFVTSGLELWEGKPCARKYFRQRMWGTLSMMQTYLKNSACWFEHMSLDPETGLDPEGVKIRAVQGLEAVDFFIQGYWVWGKLVEALADVGYDTNNLITAAFDWRLAIPLMEARDGWFTRLRYQIESLLEVTGQKVVLTSHSYGENVARSFMHWANERQPGWLEEHVEAHVAIAGTVLGVPKAVTSVLSGEMRDTAQLGALASYLTNNLIPREARVKLWRSWGSALAMFPVGGPKIWGNGTWAPDDTKEMRDLGRTFGAFLTTAPLKDAAASAAEKVLQQQKQQQHAFFQAGNHRGTGIANDPAFLDHPSRQGLNSKPASAVAVEGAAAGDAKKLAAGEDTAAAAVATKAAQEAASSSQAKAEGDGEERTGQGWGAAVGEQYEGLQDAPDSGAECGKGGLAGCVLGVGGADLGRAAASVAGAEGEGGLREGSCRAGEGVGGPEVCRYANTSGQTQEGGNVYANGAEGGEDTERHKAAAAAAADAAAADNGACDVGRSEFTGEVGEQSATVFNRYSSAVSGISNALRQWFLRDSSAGSMLDLSQAQSLDIRQAIDTALEAAGPLYRAHYAEWGAVHQHSANVMRGIVGAGNTIADAILRRIAGTVQQAQSAALGSQTSEGMRTSMPDKLPLFPNALTTPLPPAPSVKIFCMYGTGLPTERAYHYLHPNGWTPGKKGNGSTAGNSTCSSVDEERGTCSAGQEQGSTNRFLINTEVHDPERGLDSGIQMQEDGDVTVPLTSLGLMCHRGWRSKRLNPAGMRIVSREYKHVQVPQNLLSNPRGPASAQHVDILGNEEML</sequence>
<dbReference type="InterPro" id="IPR003386">
    <property type="entry name" value="LACT/PDAT_acylTrfase"/>
</dbReference>
<dbReference type="Pfam" id="PF02450">
    <property type="entry name" value="LCAT"/>
    <property type="match status" value="2"/>
</dbReference>
<dbReference type="GO" id="GO:0016746">
    <property type="term" value="F:acyltransferase activity"/>
    <property type="evidence" value="ECO:0007669"/>
    <property type="project" value="UniProtKB-KW"/>
</dbReference>
<keyword evidence="2" id="KW-0808">Transferase</keyword>
<dbReference type="Gene3D" id="3.40.50.1820">
    <property type="entry name" value="alpha/beta hydrolase"/>
    <property type="match status" value="1"/>
</dbReference>
<dbReference type="InterPro" id="IPR029058">
    <property type="entry name" value="AB_hydrolase_fold"/>
</dbReference>
<accession>A0ABQ7HAJ3</accession>
<dbReference type="Proteomes" id="UP000815325">
    <property type="component" value="Unassembled WGS sequence"/>
</dbReference>
<dbReference type="EMBL" id="MU069437">
    <property type="protein sequence ID" value="KAF5843873.1"/>
    <property type="molecule type" value="Genomic_DNA"/>
</dbReference>
<comment type="caution">
    <text evidence="2">The sequence shown here is derived from an EMBL/GenBank/DDBJ whole genome shotgun (WGS) entry which is preliminary data.</text>
</comment>
<keyword evidence="2" id="KW-0012">Acyltransferase</keyword>
<name>A0ABQ7HAJ3_DUNSA</name>
<gene>
    <name evidence="2" type="ORF">DUNSADRAFT_5111</name>
</gene>
<keyword evidence="3" id="KW-1185">Reference proteome</keyword>
<feature type="region of interest" description="Disordered" evidence="1">
    <location>
        <begin position="408"/>
        <end position="428"/>
    </location>
</feature>
<dbReference type="PANTHER" id="PTHR11440">
    <property type="entry name" value="LECITHIN-CHOLESTEROL ACYLTRANSFERASE-RELATED"/>
    <property type="match status" value="1"/>
</dbReference>
<reference evidence="2" key="1">
    <citation type="submission" date="2017-08" db="EMBL/GenBank/DDBJ databases">
        <authorList>
            <person name="Polle J.E."/>
            <person name="Barry K."/>
            <person name="Cushman J."/>
            <person name="Schmutz J."/>
            <person name="Tran D."/>
            <person name="Hathwaick L.T."/>
            <person name="Yim W.C."/>
            <person name="Jenkins J."/>
            <person name="Mckie-Krisberg Z.M."/>
            <person name="Prochnik S."/>
            <person name="Lindquist E."/>
            <person name="Dockter R.B."/>
            <person name="Adam C."/>
            <person name="Molina H."/>
            <person name="Bunkerborg J."/>
            <person name="Jin E."/>
            <person name="Buchheim M."/>
            <person name="Magnuson J."/>
        </authorList>
    </citation>
    <scope>NUCLEOTIDE SEQUENCE</scope>
    <source>
        <strain evidence="2">CCAP 19/18</strain>
    </source>
</reference>
<evidence type="ECO:0000313" key="3">
    <source>
        <dbReference type="Proteomes" id="UP000815325"/>
    </source>
</evidence>